<dbReference type="OMA" id="YNCANEL"/>
<reference evidence="1" key="1">
    <citation type="submission" date="2021-01" db="UniProtKB">
        <authorList>
            <consortium name="EnsemblPlants"/>
        </authorList>
    </citation>
    <scope>IDENTIFICATION</scope>
</reference>
<dbReference type="GO" id="GO:0048364">
    <property type="term" value="P:root development"/>
    <property type="evidence" value="ECO:0007669"/>
    <property type="project" value="InterPro"/>
</dbReference>
<proteinExistence type="predicted"/>
<protein>
    <submittedName>
        <fullName evidence="1">Uncharacterized protein</fullName>
    </submittedName>
</protein>
<evidence type="ECO:0000313" key="2">
    <source>
        <dbReference type="Proteomes" id="UP000594263"/>
    </source>
</evidence>
<keyword evidence="2" id="KW-1185">Reference proteome</keyword>
<dbReference type="EnsemblPlants" id="Kaladp0067s0179.1.v1.1">
    <property type="protein sequence ID" value="Kaladp0067s0179.1.v1.1.CDS.1"/>
    <property type="gene ID" value="Kaladp0067s0179.v1.1"/>
</dbReference>
<dbReference type="Gramene" id="Kaladp0067s0179.1.v1.1">
    <property type="protein sequence ID" value="Kaladp0067s0179.1.v1.1.CDS.1"/>
    <property type="gene ID" value="Kaladp0067s0179.v1.1"/>
</dbReference>
<evidence type="ECO:0000313" key="1">
    <source>
        <dbReference type="EnsemblPlants" id="Kaladp0067s0179.1.v1.1.CDS.1"/>
    </source>
</evidence>
<organism evidence="1 2">
    <name type="scientific">Kalanchoe fedtschenkoi</name>
    <name type="common">Lavender scallops</name>
    <name type="synonym">South American air plant</name>
    <dbReference type="NCBI Taxonomy" id="63787"/>
    <lineage>
        <taxon>Eukaryota</taxon>
        <taxon>Viridiplantae</taxon>
        <taxon>Streptophyta</taxon>
        <taxon>Embryophyta</taxon>
        <taxon>Tracheophyta</taxon>
        <taxon>Spermatophyta</taxon>
        <taxon>Magnoliopsida</taxon>
        <taxon>eudicotyledons</taxon>
        <taxon>Gunneridae</taxon>
        <taxon>Pentapetalae</taxon>
        <taxon>Saxifragales</taxon>
        <taxon>Crassulaceae</taxon>
        <taxon>Kalanchoe</taxon>
    </lineage>
</organism>
<dbReference type="AlphaFoldDB" id="A0A7N0UGI9"/>
<name>A0A7N0UGI9_KALFE</name>
<dbReference type="Proteomes" id="UP000594263">
    <property type="component" value="Unplaced"/>
</dbReference>
<dbReference type="GO" id="GO:0048367">
    <property type="term" value="P:shoot system development"/>
    <property type="evidence" value="ECO:0007669"/>
    <property type="project" value="InterPro"/>
</dbReference>
<accession>A0A7N0UGI9</accession>
<dbReference type="PANTHER" id="PTHR33070">
    <property type="entry name" value="OS06G0725500 PROTEIN"/>
    <property type="match status" value="1"/>
</dbReference>
<dbReference type="PANTHER" id="PTHR33070:SF109">
    <property type="entry name" value="DOMAIN PROTEIN, PUTATIVE (DUF241)-RELATED"/>
    <property type="match status" value="1"/>
</dbReference>
<dbReference type="InterPro" id="IPR004320">
    <property type="entry name" value="BPS1_pln"/>
</dbReference>
<dbReference type="Pfam" id="PF03087">
    <property type="entry name" value="BPS1"/>
    <property type="match status" value="1"/>
</dbReference>
<sequence length="287" mass="31448">MAGKYQVRSISLPSRSHPISVRFEQELNSLKSWEASSASSSNEICALLAGLEEAYNCANELAGVQSACETLSNCKSEMWASDCLFDGSVKMLDVCSTSRETMLTAKGHVQAIQSAIRRRKGDSSIQKSISGYLSFRKQMTKSATKMIVLLKQINHVSTTSSIRDGNARPIKVLQDLTAVTISVFESLLTFLAEPSYAKATKWSLVSKVMAKRAAAQNDKFLNEFACVDAVIFKPGSSQVSPLVNAQLVLEKLAALEIAIRGIDDRLECIFRCLVTLRVSLLNKMSSY</sequence>